<dbReference type="Pfam" id="PF04172">
    <property type="entry name" value="LrgB"/>
    <property type="match status" value="1"/>
</dbReference>
<evidence type="ECO:0000256" key="3">
    <source>
        <dbReference type="ARBA" id="ARBA00022989"/>
    </source>
</evidence>
<keyword evidence="4 5" id="KW-0472">Membrane</keyword>
<keyword evidence="3 5" id="KW-1133">Transmembrane helix</keyword>
<sequence length="547" mass="61268">MKWKMNLNWKKIKPISPKQAVRNTPDVVMGVSDGLYRILRSKHLWLNYCLIPIGTIAMLAVSYATNLLFQLKPVEFPASVMVLAVLFTGIMVTERIFGSKVSDFLMHYFNIPGRFLLKWLAVCFSGAFITLPLSEHVTVGQAWSMGLIFIIGLAFYLGLCAYMALAVDWFVKLFHKEKINDEEKQVETSFDQIEEHSGETDTATSTDLENGEPMVDNIVMNPTEADKVEEEEKLEPEVPLTVFEKSSNFVYDNFDDIFYFTLFWCGLIVYYARGYAMIMHTAMVAFVFRQVNKLPPKLKRYLSPVIVTAGICMLIILITSLIGNHHKPRDFMNDLRHFKTGRNYLYLVNNYRHWNEVNTNGMYHRLPGAGDVYSSFMDAGIIAMLVPLYEYRAELIEHWIMLIVPIGSGAIHFFCYPAICYRLWLTSEQALGFAARSATLALATPVTEGLGGNIQVTAVTGVLSGIVGVLIGDFLLEKVYRVPMDNFMVVGITYGTNSSAVAATTLLATDRRTGAIASLSFVLFGITLVVLTAIPPVANVAKHLAGK</sequence>
<dbReference type="EMBL" id="CP017556">
    <property type="protein sequence ID" value="AOW03859.1"/>
    <property type="molecule type" value="Genomic_DNA"/>
</dbReference>
<dbReference type="VEuPathDB" id="FungiDB:YALI1_D12690g"/>
<dbReference type="VEuPathDB" id="FungiDB:YALI0_D10021g"/>
<keyword evidence="2 5" id="KW-0812">Transmembrane</keyword>
<protein>
    <submittedName>
        <fullName evidence="7">LrgB-like family-domain-containing protein</fullName>
    </submittedName>
</protein>
<evidence type="ECO:0000313" key="9">
    <source>
        <dbReference type="Proteomes" id="UP000256601"/>
    </source>
</evidence>
<evidence type="ECO:0000256" key="5">
    <source>
        <dbReference type="SAM" id="Phobius"/>
    </source>
</evidence>
<feature type="transmembrane region" description="Helical" evidence="5">
    <location>
        <begin position="515"/>
        <end position="538"/>
    </location>
</feature>
<feature type="transmembrane region" description="Helical" evidence="5">
    <location>
        <begin position="301"/>
        <end position="322"/>
    </location>
</feature>
<reference evidence="7 9" key="2">
    <citation type="submission" date="2018-07" db="EMBL/GenBank/DDBJ databases">
        <title>Draft Genome Assemblies for Five Robust Yarrowia lipolytica Strains Exhibiting High Lipid Production and Pentose Sugar Utilization and Sugar Alcohol Secretion from Undetoxified Lignocellulosic Biomass Hydrolysates.</title>
        <authorList>
            <consortium name="DOE Joint Genome Institute"/>
            <person name="Walker C."/>
            <person name="Ryu S."/>
            <person name="Na H."/>
            <person name="Zane M."/>
            <person name="LaButti K."/>
            <person name="Lipzen A."/>
            <person name="Haridas S."/>
            <person name="Barry K."/>
            <person name="Grigoriev I.V."/>
            <person name="Quarterman J."/>
            <person name="Slininger P."/>
            <person name="Dien B."/>
            <person name="Trinh C.T."/>
        </authorList>
    </citation>
    <scope>NUCLEOTIDE SEQUENCE [LARGE SCALE GENOMIC DNA]</scope>
    <source>
        <strain evidence="7 9">YB392</strain>
    </source>
</reference>
<dbReference type="PANTHER" id="PTHR30249:SF0">
    <property type="entry name" value="PLASTIDAL GLYCOLATE_GLYCERATE TRANSLOCATOR 1, CHLOROPLASTIC"/>
    <property type="match status" value="1"/>
</dbReference>
<accession>A0A1D8NDY5</accession>
<feature type="transmembrane region" description="Helical" evidence="5">
    <location>
        <begin position="115"/>
        <end position="134"/>
    </location>
</feature>
<feature type="transmembrane region" description="Helical" evidence="5">
    <location>
        <begin position="487"/>
        <end position="509"/>
    </location>
</feature>
<feature type="transmembrane region" description="Helical" evidence="5">
    <location>
        <begin position="45"/>
        <end position="64"/>
    </location>
</feature>
<comment type="subcellular location">
    <subcellularLocation>
        <location evidence="1">Membrane</location>
        <topology evidence="1">Multi-pass membrane protein</topology>
    </subcellularLocation>
</comment>
<feature type="transmembrane region" description="Helical" evidence="5">
    <location>
        <begin position="257"/>
        <end position="289"/>
    </location>
</feature>
<feature type="transmembrane region" description="Helical" evidence="5">
    <location>
        <begin position="146"/>
        <end position="171"/>
    </location>
</feature>
<gene>
    <name evidence="7" type="ORF">B0I71DRAFT_134500</name>
    <name evidence="6" type="ORF">YALI1_D12690g</name>
</gene>
<dbReference type="AlphaFoldDB" id="A0A1D8NDY5"/>
<dbReference type="KEGG" id="yli:2910991"/>
<feature type="transmembrane region" description="Helical" evidence="5">
    <location>
        <begin position="454"/>
        <end position="475"/>
    </location>
</feature>
<feature type="transmembrane region" description="Helical" evidence="5">
    <location>
        <begin position="399"/>
        <end position="419"/>
    </location>
</feature>
<dbReference type="GO" id="GO:0016020">
    <property type="term" value="C:membrane"/>
    <property type="evidence" value="ECO:0007669"/>
    <property type="project" value="UniProtKB-SubCell"/>
</dbReference>
<organism evidence="6 8">
    <name type="scientific">Yarrowia lipolytica</name>
    <name type="common">Candida lipolytica</name>
    <dbReference type="NCBI Taxonomy" id="4952"/>
    <lineage>
        <taxon>Eukaryota</taxon>
        <taxon>Fungi</taxon>
        <taxon>Dikarya</taxon>
        <taxon>Ascomycota</taxon>
        <taxon>Saccharomycotina</taxon>
        <taxon>Dipodascomycetes</taxon>
        <taxon>Dipodascales</taxon>
        <taxon>Dipodascales incertae sedis</taxon>
        <taxon>Yarrowia</taxon>
    </lineage>
</organism>
<feature type="transmembrane region" description="Helical" evidence="5">
    <location>
        <begin position="76"/>
        <end position="94"/>
    </location>
</feature>
<dbReference type="Proteomes" id="UP000256601">
    <property type="component" value="Unassembled WGS sequence"/>
</dbReference>
<dbReference type="EMBL" id="KZ859040">
    <property type="protein sequence ID" value="RDW24278.1"/>
    <property type="molecule type" value="Genomic_DNA"/>
</dbReference>
<dbReference type="eggNOG" id="ENOG502QQ63">
    <property type="taxonomic scope" value="Eukaryota"/>
</dbReference>
<evidence type="ECO:0000313" key="7">
    <source>
        <dbReference type="EMBL" id="RDW24278.1"/>
    </source>
</evidence>
<reference evidence="6 8" key="1">
    <citation type="journal article" date="2016" name="PLoS ONE">
        <title>Sequence Assembly of Yarrowia lipolytica Strain W29/CLIB89 Shows Transposable Element Diversity.</title>
        <authorList>
            <person name="Magnan C."/>
            <person name="Yu J."/>
            <person name="Chang I."/>
            <person name="Jahn E."/>
            <person name="Kanomata Y."/>
            <person name="Wu J."/>
            <person name="Zeller M."/>
            <person name="Oakes M."/>
            <person name="Baldi P."/>
            <person name="Sandmeyer S."/>
        </authorList>
    </citation>
    <scope>NUCLEOTIDE SEQUENCE [LARGE SCALE GENOMIC DNA]</scope>
    <source>
        <strain evidence="6">CLIB89</strain>
        <strain evidence="8">CLIB89(W29)</strain>
    </source>
</reference>
<proteinExistence type="predicted"/>
<evidence type="ECO:0000313" key="8">
    <source>
        <dbReference type="Proteomes" id="UP000182444"/>
    </source>
</evidence>
<evidence type="ECO:0000256" key="1">
    <source>
        <dbReference type="ARBA" id="ARBA00004141"/>
    </source>
</evidence>
<dbReference type="InterPro" id="IPR007300">
    <property type="entry name" value="CidB/LrgB"/>
</dbReference>
<name>A0A1D8NDY5_YARLL</name>
<evidence type="ECO:0000313" key="6">
    <source>
        <dbReference type="EMBL" id="AOW03859.1"/>
    </source>
</evidence>
<evidence type="ECO:0000256" key="2">
    <source>
        <dbReference type="ARBA" id="ARBA00022692"/>
    </source>
</evidence>
<dbReference type="Proteomes" id="UP000182444">
    <property type="component" value="Chromosome 1D"/>
</dbReference>
<evidence type="ECO:0000256" key="4">
    <source>
        <dbReference type="ARBA" id="ARBA00023136"/>
    </source>
</evidence>
<dbReference type="PANTHER" id="PTHR30249">
    <property type="entry name" value="PUTATIVE SEROTONIN TRANSPORTER"/>
    <property type="match status" value="1"/>
</dbReference>